<name>A0A1R3IAS8_COCAP</name>
<gene>
    <name evidence="4" type="ORF">CCACVL1_13542</name>
</gene>
<dbReference type="PANTHER" id="PTHR10366">
    <property type="entry name" value="NAD DEPENDENT EPIMERASE/DEHYDRATASE"/>
    <property type="match status" value="1"/>
</dbReference>
<dbReference type="InterPro" id="IPR050425">
    <property type="entry name" value="NAD(P)_dehydrat-like"/>
</dbReference>
<evidence type="ECO:0000313" key="4">
    <source>
        <dbReference type="EMBL" id="OMO79655.1"/>
    </source>
</evidence>
<organism evidence="4 5">
    <name type="scientific">Corchorus capsularis</name>
    <name type="common">Jute</name>
    <dbReference type="NCBI Taxonomy" id="210143"/>
    <lineage>
        <taxon>Eukaryota</taxon>
        <taxon>Viridiplantae</taxon>
        <taxon>Streptophyta</taxon>
        <taxon>Embryophyta</taxon>
        <taxon>Tracheophyta</taxon>
        <taxon>Spermatophyta</taxon>
        <taxon>Magnoliopsida</taxon>
        <taxon>eudicotyledons</taxon>
        <taxon>Gunneridae</taxon>
        <taxon>Pentapetalae</taxon>
        <taxon>rosids</taxon>
        <taxon>malvids</taxon>
        <taxon>Malvales</taxon>
        <taxon>Malvaceae</taxon>
        <taxon>Grewioideae</taxon>
        <taxon>Apeibeae</taxon>
        <taxon>Corchorus</taxon>
    </lineage>
</organism>
<comment type="caution">
    <text evidence="4">The sequence shown here is derived from an EMBL/GenBank/DDBJ whole genome shotgun (WGS) entry which is preliminary data.</text>
</comment>
<dbReference type="Proteomes" id="UP000188268">
    <property type="component" value="Unassembled WGS sequence"/>
</dbReference>
<keyword evidence="2" id="KW-0560">Oxidoreductase</keyword>
<dbReference type="OrthoDB" id="2735536at2759"/>
<accession>A0A1R3IAS8</accession>
<proteinExistence type="predicted"/>
<dbReference type="Pfam" id="PF01370">
    <property type="entry name" value="Epimerase"/>
    <property type="match status" value="1"/>
</dbReference>
<reference evidence="4 5" key="1">
    <citation type="submission" date="2013-09" db="EMBL/GenBank/DDBJ databases">
        <title>Corchorus capsularis genome sequencing.</title>
        <authorList>
            <person name="Alam M."/>
            <person name="Haque M.S."/>
            <person name="Islam M.S."/>
            <person name="Emdad E.M."/>
            <person name="Islam M.M."/>
            <person name="Ahmed B."/>
            <person name="Halim A."/>
            <person name="Hossen Q.M.M."/>
            <person name="Hossain M.Z."/>
            <person name="Ahmed R."/>
            <person name="Khan M.M."/>
            <person name="Islam R."/>
            <person name="Rashid M.M."/>
            <person name="Khan S.A."/>
            <person name="Rahman M.S."/>
            <person name="Alam M."/>
        </authorList>
    </citation>
    <scope>NUCLEOTIDE SEQUENCE [LARGE SCALE GENOMIC DNA]</scope>
    <source>
        <strain evidence="5">cv. CVL-1</strain>
        <tissue evidence="4">Whole seedling</tissue>
    </source>
</reference>
<dbReference type="Gramene" id="OMO79655">
    <property type="protein sequence ID" value="OMO79655"/>
    <property type="gene ID" value="CCACVL1_13542"/>
</dbReference>
<dbReference type="PANTHER" id="PTHR10366:SF696">
    <property type="entry name" value="OS07G0601900 PROTEIN"/>
    <property type="match status" value="1"/>
</dbReference>
<evidence type="ECO:0000259" key="3">
    <source>
        <dbReference type="Pfam" id="PF01370"/>
    </source>
</evidence>
<dbReference type="STRING" id="210143.A0A1R3IAS8"/>
<dbReference type="InterPro" id="IPR001509">
    <property type="entry name" value="Epimerase_deHydtase"/>
</dbReference>
<evidence type="ECO:0000256" key="2">
    <source>
        <dbReference type="ARBA" id="ARBA00023002"/>
    </source>
</evidence>
<evidence type="ECO:0000313" key="5">
    <source>
        <dbReference type="Proteomes" id="UP000188268"/>
    </source>
</evidence>
<feature type="domain" description="NAD-dependent epimerase/dehydratase" evidence="3">
    <location>
        <begin position="20"/>
        <end position="108"/>
    </location>
</feature>
<sequence>MESLRKFKASSMNFKQDKAGGAGFIGYWLVKKLLEKGYTVHATLRDLEDKSKVGLLKSLPGAEIRLVLFEADIYIYIYNPHQFEKAIQGCEFVFHVATPLQHDTQSSQPGFDPGFSMALVLLLDQMFS</sequence>
<dbReference type="GO" id="GO:0016616">
    <property type="term" value="F:oxidoreductase activity, acting on the CH-OH group of donors, NAD or NADP as acceptor"/>
    <property type="evidence" value="ECO:0007669"/>
    <property type="project" value="TreeGrafter"/>
</dbReference>
<dbReference type="Gene3D" id="3.40.50.720">
    <property type="entry name" value="NAD(P)-binding Rossmann-like Domain"/>
    <property type="match status" value="1"/>
</dbReference>
<dbReference type="EMBL" id="AWWV01010371">
    <property type="protein sequence ID" value="OMO79655.1"/>
    <property type="molecule type" value="Genomic_DNA"/>
</dbReference>
<dbReference type="SUPFAM" id="SSF51735">
    <property type="entry name" value="NAD(P)-binding Rossmann-fold domains"/>
    <property type="match status" value="1"/>
</dbReference>
<keyword evidence="1" id="KW-0521">NADP</keyword>
<dbReference type="AlphaFoldDB" id="A0A1R3IAS8"/>
<protein>
    <submittedName>
        <fullName evidence="4">NAD-dependent epimerase/dehydratase</fullName>
    </submittedName>
</protein>
<evidence type="ECO:0000256" key="1">
    <source>
        <dbReference type="ARBA" id="ARBA00022857"/>
    </source>
</evidence>
<keyword evidence="5" id="KW-1185">Reference proteome</keyword>
<dbReference type="InterPro" id="IPR036291">
    <property type="entry name" value="NAD(P)-bd_dom_sf"/>
</dbReference>